<dbReference type="PANTHER" id="PTHR46918:SF1">
    <property type="entry name" value="SYNAPTONEMAL COMPLEX PROTEIN 1"/>
    <property type="match status" value="1"/>
</dbReference>
<feature type="coiled-coil region" evidence="1">
    <location>
        <begin position="168"/>
        <end position="217"/>
    </location>
</feature>
<dbReference type="InterPro" id="IPR008827">
    <property type="entry name" value="SYCP1"/>
</dbReference>
<evidence type="ECO:0000256" key="1">
    <source>
        <dbReference type="SAM" id="Coils"/>
    </source>
</evidence>
<sequence>MSSQPLFRLRGLPVETHLLEAQSKRIVQGIKEQSHSSMTVDTSLIMHESDNMSTLHAKLHREADKIRKWKVQIELELRDKEKKLTEAALRIEAMKKSLLDLQLENERSHAKLQDEMSNREEVMRSVQTTRDLCNILRCEALKLDDKLTKCEAEKTELKLIESEYVHHYEELNEKFNCLKIAAKEKETEIQNLVKVDRESALQREKELTKKLKTREKEVF</sequence>
<dbReference type="Proteomes" id="UP001497497">
    <property type="component" value="Unassembled WGS sequence"/>
</dbReference>
<dbReference type="GO" id="GO:0003690">
    <property type="term" value="F:double-stranded DNA binding"/>
    <property type="evidence" value="ECO:0007669"/>
    <property type="project" value="TreeGrafter"/>
</dbReference>
<dbReference type="AlphaFoldDB" id="A0AAV2IFE0"/>
<dbReference type="GO" id="GO:0000802">
    <property type="term" value="C:transverse filament"/>
    <property type="evidence" value="ECO:0007669"/>
    <property type="project" value="TreeGrafter"/>
</dbReference>
<keyword evidence="1" id="KW-0175">Coiled coil</keyword>
<proteinExistence type="predicted"/>
<dbReference type="GO" id="GO:0051878">
    <property type="term" value="P:lateral element assembly"/>
    <property type="evidence" value="ECO:0007669"/>
    <property type="project" value="TreeGrafter"/>
</dbReference>
<comment type="caution">
    <text evidence="2">The sequence shown here is derived from an EMBL/GenBank/DDBJ whole genome shotgun (WGS) entry which is preliminary data.</text>
</comment>
<dbReference type="GO" id="GO:0000801">
    <property type="term" value="C:central element"/>
    <property type="evidence" value="ECO:0007669"/>
    <property type="project" value="TreeGrafter"/>
</dbReference>
<protein>
    <submittedName>
        <fullName evidence="2">Uncharacterized protein</fullName>
    </submittedName>
</protein>
<name>A0AAV2IFE0_LYMST</name>
<keyword evidence="3" id="KW-1185">Reference proteome</keyword>
<reference evidence="2 3" key="1">
    <citation type="submission" date="2024-04" db="EMBL/GenBank/DDBJ databases">
        <authorList>
            <consortium name="Genoscope - CEA"/>
            <person name="William W."/>
        </authorList>
    </citation>
    <scope>NUCLEOTIDE SEQUENCE [LARGE SCALE GENOMIC DNA]</scope>
</reference>
<dbReference type="GO" id="GO:0051026">
    <property type="term" value="P:chiasma assembly"/>
    <property type="evidence" value="ECO:0007669"/>
    <property type="project" value="TreeGrafter"/>
</dbReference>
<evidence type="ECO:0000313" key="2">
    <source>
        <dbReference type="EMBL" id="CAL1544514.1"/>
    </source>
</evidence>
<dbReference type="EMBL" id="CAXITT010000626">
    <property type="protein sequence ID" value="CAL1544514.1"/>
    <property type="molecule type" value="Genomic_DNA"/>
</dbReference>
<dbReference type="GO" id="GO:0000711">
    <property type="term" value="P:meiotic DNA repair synthesis"/>
    <property type="evidence" value="ECO:0007669"/>
    <property type="project" value="TreeGrafter"/>
</dbReference>
<organism evidence="2 3">
    <name type="scientific">Lymnaea stagnalis</name>
    <name type="common">Great pond snail</name>
    <name type="synonym">Helix stagnalis</name>
    <dbReference type="NCBI Taxonomy" id="6523"/>
    <lineage>
        <taxon>Eukaryota</taxon>
        <taxon>Metazoa</taxon>
        <taxon>Spiralia</taxon>
        <taxon>Lophotrochozoa</taxon>
        <taxon>Mollusca</taxon>
        <taxon>Gastropoda</taxon>
        <taxon>Heterobranchia</taxon>
        <taxon>Euthyneura</taxon>
        <taxon>Panpulmonata</taxon>
        <taxon>Hygrophila</taxon>
        <taxon>Lymnaeoidea</taxon>
        <taxon>Lymnaeidae</taxon>
        <taxon>Lymnaea</taxon>
    </lineage>
</organism>
<accession>A0AAV2IFE0</accession>
<evidence type="ECO:0000313" key="3">
    <source>
        <dbReference type="Proteomes" id="UP001497497"/>
    </source>
</evidence>
<feature type="coiled-coil region" evidence="1">
    <location>
        <begin position="70"/>
        <end position="104"/>
    </location>
</feature>
<dbReference type="PANTHER" id="PTHR46918">
    <property type="entry name" value="SYNAPTONEMAL COMPLEX PROTEIN 1"/>
    <property type="match status" value="1"/>
</dbReference>
<gene>
    <name evidence="2" type="ORF">GSLYS_00018027001</name>
</gene>
<dbReference type="GO" id="GO:0001673">
    <property type="term" value="C:male germ cell nucleus"/>
    <property type="evidence" value="ECO:0007669"/>
    <property type="project" value="TreeGrafter"/>
</dbReference>
<dbReference type="Pfam" id="PF05483">
    <property type="entry name" value="SCP-1"/>
    <property type="match status" value="1"/>
</dbReference>